<dbReference type="SMART" id="SM00369">
    <property type="entry name" value="LRR_TYP"/>
    <property type="match status" value="5"/>
</dbReference>
<feature type="region of interest" description="Disordered" evidence="3">
    <location>
        <begin position="107"/>
        <end position="128"/>
    </location>
</feature>
<dbReference type="InterPro" id="IPR001611">
    <property type="entry name" value="Leu-rich_rpt"/>
</dbReference>
<keyword evidence="6" id="KW-1185">Reference proteome</keyword>
<dbReference type="InterPro" id="IPR050836">
    <property type="entry name" value="SDS22/Internalin_LRR"/>
</dbReference>
<dbReference type="PANTHER" id="PTHR46652">
    <property type="entry name" value="LEUCINE-RICH REPEAT AND IQ DOMAIN-CONTAINING PROTEIN 1-RELATED"/>
    <property type="match status" value="1"/>
</dbReference>
<keyword evidence="4" id="KW-0472">Membrane</keyword>
<evidence type="ECO:0000256" key="2">
    <source>
        <dbReference type="ARBA" id="ARBA00022737"/>
    </source>
</evidence>
<dbReference type="EMBL" id="UZAH01039721">
    <property type="protein sequence ID" value="VDP56988.1"/>
    <property type="molecule type" value="Genomic_DNA"/>
</dbReference>
<dbReference type="SMART" id="SM00365">
    <property type="entry name" value="LRR_SD22"/>
    <property type="match status" value="6"/>
</dbReference>
<organism evidence="6 7">
    <name type="scientific">Heligmosomoides polygyrus</name>
    <name type="common">Parasitic roundworm</name>
    <dbReference type="NCBI Taxonomy" id="6339"/>
    <lineage>
        <taxon>Eukaryota</taxon>
        <taxon>Metazoa</taxon>
        <taxon>Ecdysozoa</taxon>
        <taxon>Nematoda</taxon>
        <taxon>Chromadorea</taxon>
        <taxon>Rhabditida</taxon>
        <taxon>Rhabditina</taxon>
        <taxon>Rhabditomorpha</taxon>
        <taxon>Strongyloidea</taxon>
        <taxon>Heligmosomidae</taxon>
        <taxon>Heligmosomoides</taxon>
    </lineage>
</organism>
<evidence type="ECO:0000256" key="4">
    <source>
        <dbReference type="SAM" id="Phobius"/>
    </source>
</evidence>
<gene>
    <name evidence="5" type="ORF">HPBE_LOCUS26326</name>
</gene>
<dbReference type="WBParaSite" id="HPBE_0002632701-mRNA-1">
    <property type="protein sequence ID" value="HPBE_0002632701-mRNA-1"/>
    <property type="gene ID" value="HPBE_0002632701"/>
</dbReference>
<dbReference type="Gene3D" id="3.80.10.10">
    <property type="entry name" value="Ribonuclease Inhibitor"/>
    <property type="match status" value="1"/>
</dbReference>
<dbReference type="InterPro" id="IPR025875">
    <property type="entry name" value="Leu-rich_rpt_4"/>
</dbReference>
<keyword evidence="2" id="KW-0677">Repeat</keyword>
<keyword evidence="4" id="KW-1133">Transmembrane helix</keyword>
<name>A0A183GUF7_HELPZ</name>
<evidence type="ECO:0000313" key="6">
    <source>
        <dbReference type="Proteomes" id="UP000050761"/>
    </source>
</evidence>
<dbReference type="PANTHER" id="PTHR46652:SF3">
    <property type="entry name" value="LEUCINE-RICH REPEAT-CONTAINING PROTEIN 9"/>
    <property type="match status" value="1"/>
</dbReference>
<dbReference type="Proteomes" id="UP000050761">
    <property type="component" value="Unassembled WGS sequence"/>
</dbReference>
<dbReference type="InterPro" id="IPR032675">
    <property type="entry name" value="LRR_dom_sf"/>
</dbReference>
<evidence type="ECO:0000256" key="1">
    <source>
        <dbReference type="ARBA" id="ARBA00022614"/>
    </source>
</evidence>
<dbReference type="OrthoDB" id="7451790at2759"/>
<evidence type="ECO:0000313" key="7">
    <source>
        <dbReference type="WBParaSite" id="HPBE_0002632701-mRNA-1"/>
    </source>
</evidence>
<reference evidence="5 6" key="1">
    <citation type="submission" date="2018-11" db="EMBL/GenBank/DDBJ databases">
        <authorList>
            <consortium name="Pathogen Informatics"/>
        </authorList>
    </citation>
    <scope>NUCLEOTIDE SEQUENCE [LARGE SCALE GENOMIC DNA]</scope>
</reference>
<sequence>MRVPAGAPVPFWLAVRNRLPAATRFARPSLGTVAVVGTVVLTAAAVFSVTLYPKIESDYYKTAQAEERALLRGSREDLAHGQRVWSDPFGKNCTCIVLHRSVFGMSEGTGGDDSKEHEHSDTEDTLAHEESSIVRNDYNLDLFAIDTEYNVFQLLELNHTRADHVPDLTRFTKLKELTLRTNLIKSMNSNLRPLATLTELDLYENQIEAIANLETLVNLKKLDLSFNRIREITGLSTLTQLTHLYFVHNKITTIKGLDTLLELELLELGDNRIKKIENISHLTRLRELYIGKNKLTKIEGLETLRDLRLLSIPVRMVHYFCSVKILRFPYER</sequence>
<evidence type="ECO:0000313" key="5">
    <source>
        <dbReference type="EMBL" id="VDP56988.1"/>
    </source>
</evidence>
<feature type="transmembrane region" description="Helical" evidence="4">
    <location>
        <begin position="30"/>
        <end position="52"/>
    </location>
</feature>
<protein>
    <submittedName>
        <fullName evidence="7">Leucine-rich repeat domain-containing protein</fullName>
    </submittedName>
</protein>
<reference evidence="7" key="2">
    <citation type="submission" date="2019-09" db="UniProtKB">
        <authorList>
            <consortium name="WormBaseParasite"/>
        </authorList>
    </citation>
    <scope>IDENTIFICATION</scope>
</reference>
<dbReference type="SUPFAM" id="SSF52058">
    <property type="entry name" value="L domain-like"/>
    <property type="match status" value="1"/>
</dbReference>
<accession>A0A3P8FCB0</accession>
<feature type="compositionally biased region" description="Basic and acidic residues" evidence="3">
    <location>
        <begin position="112"/>
        <end position="128"/>
    </location>
</feature>
<keyword evidence="4" id="KW-0812">Transmembrane</keyword>
<dbReference type="AlphaFoldDB" id="A0A183GUF7"/>
<evidence type="ECO:0000256" key="3">
    <source>
        <dbReference type="SAM" id="MobiDB-lite"/>
    </source>
</evidence>
<dbReference type="InterPro" id="IPR003591">
    <property type="entry name" value="Leu-rich_rpt_typical-subtyp"/>
</dbReference>
<accession>A0A183GUF7</accession>
<proteinExistence type="predicted"/>
<dbReference type="Pfam" id="PF12799">
    <property type="entry name" value="LRR_4"/>
    <property type="match status" value="2"/>
</dbReference>
<keyword evidence="1" id="KW-0433">Leucine-rich repeat</keyword>
<dbReference type="PROSITE" id="PS51450">
    <property type="entry name" value="LRR"/>
    <property type="match status" value="5"/>
</dbReference>